<feature type="region of interest" description="Disordered" evidence="1">
    <location>
        <begin position="1"/>
        <end position="22"/>
    </location>
</feature>
<dbReference type="Proteomes" id="UP000055024">
    <property type="component" value="Unassembled WGS sequence"/>
</dbReference>
<dbReference type="EMBL" id="JYDP01000015">
    <property type="protein sequence ID" value="KRZ15808.1"/>
    <property type="molecule type" value="Genomic_DNA"/>
</dbReference>
<accession>A0A0V1HZS4</accession>
<evidence type="ECO:0000313" key="2">
    <source>
        <dbReference type="EMBL" id="KRZ15808.1"/>
    </source>
</evidence>
<gene>
    <name evidence="2" type="ORF">T11_1548</name>
</gene>
<proteinExistence type="predicted"/>
<comment type="caution">
    <text evidence="2">The sequence shown here is derived from an EMBL/GenBank/DDBJ whole genome shotgun (WGS) entry which is preliminary data.</text>
</comment>
<evidence type="ECO:0000313" key="3">
    <source>
        <dbReference type="Proteomes" id="UP000055024"/>
    </source>
</evidence>
<reference evidence="2 3" key="1">
    <citation type="submission" date="2015-01" db="EMBL/GenBank/DDBJ databases">
        <title>Evolution of Trichinella species and genotypes.</title>
        <authorList>
            <person name="Korhonen P.K."/>
            <person name="Edoardo P."/>
            <person name="Giuseppe L.R."/>
            <person name="Gasser R.B."/>
        </authorList>
    </citation>
    <scope>NUCLEOTIDE SEQUENCE [LARGE SCALE GENOMIC DNA]</scope>
    <source>
        <strain evidence="2">ISS1029</strain>
    </source>
</reference>
<keyword evidence="3" id="KW-1185">Reference proteome</keyword>
<dbReference type="AlphaFoldDB" id="A0A0V1HZS4"/>
<protein>
    <submittedName>
        <fullName evidence="2">Uncharacterized protein</fullName>
    </submittedName>
</protein>
<name>A0A0V1HZS4_9BILA</name>
<organism evidence="2 3">
    <name type="scientific">Trichinella zimbabwensis</name>
    <dbReference type="NCBI Taxonomy" id="268475"/>
    <lineage>
        <taxon>Eukaryota</taxon>
        <taxon>Metazoa</taxon>
        <taxon>Ecdysozoa</taxon>
        <taxon>Nematoda</taxon>
        <taxon>Enoplea</taxon>
        <taxon>Dorylaimia</taxon>
        <taxon>Trichinellida</taxon>
        <taxon>Trichinellidae</taxon>
        <taxon>Trichinella</taxon>
    </lineage>
</organism>
<evidence type="ECO:0000256" key="1">
    <source>
        <dbReference type="SAM" id="MobiDB-lite"/>
    </source>
</evidence>
<sequence>MHKRSFEKRIPAKSQLSQRAKDCSADKHLEEAMQISMLYNEKTSKASGEIETPGTFSCVLQCIHAEQEDTPLQGNHNIKYKL</sequence>